<dbReference type="InterPro" id="IPR002156">
    <property type="entry name" value="RNaseH_domain"/>
</dbReference>
<feature type="domain" description="DUF7047" evidence="3">
    <location>
        <begin position="20"/>
        <end position="74"/>
    </location>
</feature>
<evidence type="ECO:0000259" key="2">
    <source>
        <dbReference type="Pfam" id="PF17921"/>
    </source>
</evidence>
<organism evidence="4 5">
    <name type="scientific">Hydra vulgaris</name>
    <name type="common">Hydra</name>
    <name type="synonym">Hydra attenuata</name>
    <dbReference type="NCBI Taxonomy" id="6087"/>
    <lineage>
        <taxon>Eukaryota</taxon>
        <taxon>Metazoa</taxon>
        <taxon>Cnidaria</taxon>
        <taxon>Hydrozoa</taxon>
        <taxon>Hydroidolina</taxon>
        <taxon>Anthoathecata</taxon>
        <taxon>Aplanulata</taxon>
        <taxon>Hydridae</taxon>
        <taxon>Hydra</taxon>
    </lineage>
</organism>
<dbReference type="RefSeq" id="XP_065658274.1">
    <property type="nucleotide sequence ID" value="XM_065802202.1"/>
</dbReference>
<dbReference type="Gene3D" id="3.30.420.10">
    <property type="entry name" value="Ribonuclease H-like superfamily/Ribonuclease H"/>
    <property type="match status" value="1"/>
</dbReference>
<dbReference type="InterPro" id="IPR036397">
    <property type="entry name" value="RNaseH_sf"/>
</dbReference>
<dbReference type="InterPro" id="IPR012337">
    <property type="entry name" value="RNaseH-like_sf"/>
</dbReference>
<dbReference type="Proteomes" id="UP001652625">
    <property type="component" value="Chromosome 07"/>
</dbReference>
<evidence type="ECO:0000259" key="1">
    <source>
        <dbReference type="Pfam" id="PF13456"/>
    </source>
</evidence>
<feature type="domain" description="Integrase zinc-binding" evidence="2">
    <location>
        <begin position="246"/>
        <end position="287"/>
    </location>
</feature>
<dbReference type="Pfam" id="PF13456">
    <property type="entry name" value="RVT_3"/>
    <property type="match status" value="1"/>
</dbReference>
<dbReference type="Pfam" id="PF17921">
    <property type="entry name" value="Integrase_H2C2"/>
    <property type="match status" value="1"/>
</dbReference>
<dbReference type="InterPro" id="IPR041588">
    <property type="entry name" value="Integrase_H2C2"/>
</dbReference>
<dbReference type="InterPro" id="IPR055475">
    <property type="entry name" value="DUF7047"/>
</dbReference>
<evidence type="ECO:0000313" key="4">
    <source>
        <dbReference type="Proteomes" id="UP001652625"/>
    </source>
</evidence>
<accession>A0ABM4C9F0</accession>
<dbReference type="Gene3D" id="1.10.340.70">
    <property type="match status" value="1"/>
</dbReference>
<evidence type="ECO:0000313" key="5">
    <source>
        <dbReference type="RefSeq" id="XP_065658274.1"/>
    </source>
</evidence>
<sequence length="288" mass="32540">MQIVRWKRDNIPKVPEGKMTRRQIFSWCGQLTGHFPIANWLRPSCSYLKRVSSSCGWDSLVNERAIKLVSSLNEILTKEDPVHGSWNVKNISEATVWCNASSLAVGTVLEVAGEIVEDCSWLRKQDDTAHINLAELEAVIKGINLATKWGFECITIKCDSATVVGWLSSLIIGDKPVRVHGLGEPLVRRRLSLIEDLVKECNIKLKLFLVKSAENKADALTRVPQNWLHSNHSAMTANIVPPDVMSFHNLHHFGVNRTLYLMKQTYIPKEKVCRKDVETIVKSCERCL</sequence>
<dbReference type="GeneID" id="136082778"/>
<name>A0ABM4C9F0_HYDVU</name>
<evidence type="ECO:0000259" key="3">
    <source>
        <dbReference type="Pfam" id="PF23088"/>
    </source>
</evidence>
<gene>
    <name evidence="5" type="primary">LOC136082778</name>
</gene>
<proteinExistence type="predicted"/>
<feature type="domain" description="RNase H type-1" evidence="1">
    <location>
        <begin position="123"/>
        <end position="169"/>
    </location>
</feature>
<protein>
    <submittedName>
        <fullName evidence="5">Uncharacterized protein LOC136082778</fullName>
    </submittedName>
</protein>
<dbReference type="Pfam" id="PF23088">
    <property type="entry name" value="DUF7047"/>
    <property type="match status" value="1"/>
</dbReference>
<keyword evidence="4" id="KW-1185">Reference proteome</keyword>
<dbReference type="SUPFAM" id="SSF53098">
    <property type="entry name" value="Ribonuclease H-like"/>
    <property type="match status" value="1"/>
</dbReference>
<reference evidence="5" key="1">
    <citation type="submission" date="2025-08" db="UniProtKB">
        <authorList>
            <consortium name="RefSeq"/>
        </authorList>
    </citation>
    <scope>IDENTIFICATION</scope>
</reference>